<evidence type="ECO:0000313" key="3">
    <source>
        <dbReference type="EMBL" id="OQJ63969.1"/>
    </source>
</evidence>
<accession>A0A225CBS6</accession>
<name>A0A225CBS6_9MICO</name>
<comment type="caution">
    <text evidence="3">The sequence shown here is derived from an EMBL/GenBank/DDBJ whole genome shotgun (WGS) entry which is preliminary data.</text>
</comment>
<feature type="domain" description="DUF1023" evidence="2">
    <location>
        <begin position="271"/>
        <end position="435"/>
    </location>
</feature>
<feature type="region of interest" description="Disordered" evidence="1">
    <location>
        <begin position="49"/>
        <end position="70"/>
    </location>
</feature>
<protein>
    <recommendedName>
        <fullName evidence="2">DUF1023 domain-containing protein</fullName>
    </recommendedName>
</protein>
<dbReference type="AlphaFoldDB" id="A0A225CBS6"/>
<evidence type="ECO:0000259" key="2">
    <source>
        <dbReference type="Pfam" id="PF06259"/>
    </source>
</evidence>
<keyword evidence="4" id="KW-1185">Reference proteome</keyword>
<dbReference type="OrthoDB" id="3259161at2"/>
<proteinExistence type="predicted"/>
<dbReference type="Pfam" id="PF06259">
    <property type="entry name" value="Abhydrolase_8"/>
    <property type="match status" value="1"/>
</dbReference>
<feature type="compositionally biased region" description="Pro residues" evidence="1">
    <location>
        <begin position="55"/>
        <end position="67"/>
    </location>
</feature>
<organism evidence="3 4">
    <name type="scientific">Clavibacter tessellarius</name>
    <dbReference type="NCBI Taxonomy" id="31965"/>
    <lineage>
        <taxon>Bacteria</taxon>
        <taxon>Bacillati</taxon>
        <taxon>Actinomycetota</taxon>
        <taxon>Actinomycetes</taxon>
        <taxon>Micrococcales</taxon>
        <taxon>Microbacteriaceae</taxon>
        <taxon>Clavibacter</taxon>
    </lineage>
</organism>
<gene>
    <name evidence="3" type="ORF">B5P24_13670</name>
</gene>
<dbReference type="InterPro" id="IPR010427">
    <property type="entry name" value="DUF1023"/>
</dbReference>
<sequence length="516" mass="52066">MGARRPGARRIPASALLGGSPPVSARVLALLITAALAVGLVGAVGVPPAAASPPAASPPAASPPAASPPAAATTAAATTAAATAGGAHVVPASALLAVPDAADPTLAARTPPSPRVLELLRHGRGSDPALRGMPPVALLAALPALDDAELRRLARTTPDLLHDLVRLPPTASTVRAWWDALAPDDRDGLAAAVPELVGNLEGLPVDVRDAANRRHLAERGRHLHATARSTPGRGAQQAIGRDLRLLAEVRAALEPGAGPDRALLALDTRWPGRAAVVTGDLQAAAYVDVVVPGMLYGVSERLVDWTEVAARLQDQQTRLLGGPGRAGGVATIAWLGYRTPDLTGIGSLALAEEGAVRLEAAIQGIRGMRPDAPPHVTVIAHSYGSTAALIALSSGRASADALALVGSPGGVVRDVSELSVPADRVYVGEAPWDPVVGSSWFGTDPGSPGFGARPFGVRGTGAASGVSADGALAGVAGHNGYFDRGTESFRNLALIGIDRPVLDAVATDASGREGPR</sequence>
<evidence type="ECO:0000313" key="4">
    <source>
        <dbReference type="Proteomes" id="UP000215316"/>
    </source>
</evidence>
<dbReference type="EMBL" id="MZMQ01000001">
    <property type="protein sequence ID" value="OQJ63969.1"/>
    <property type="molecule type" value="Genomic_DNA"/>
</dbReference>
<dbReference type="Proteomes" id="UP000215316">
    <property type="component" value="Unassembled WGS sequence"/>
</dbReference>
<evidence type="ECO:0000256" key="1">
    <source>
        <dbReference type="SAM" id="MobiDB-lite"/>
    </source>
</evidence>
<reference evidence="3" key="1">
    <citation type="submission" date="2017-08" db="EMBL/GenBank/DDBJ databases">
        <title>Genomes of multiple Clavibacter strains from different subspecies.</title>
        <authorList>
            <person name="Yuan X.-K."/>
            <person name="Li X.-S."/>
            <person name="Nie J."/>
            <person name="De Boer S.H."/>
        </authorList>
    </citation>
    <scope>NUCLEOTIDE SEQUENCE [LARGE SCALE GENOMIC DNA]</scope>
    <source>
        <strain evidence="3">ATCC 33566</strain>
    </source>
</reference>